<dbReference type="FunFam" id="1.25.10.10:FF:000005">
    <property type="entry name" value="CLIP-associating protein 1 isoform 2"/>
    <property type="match status" value="1"/>
</dbReference>
<dbReference type="GO" id="GO:0072686">
    <property type="term" value="C:mitotic spindle"/>
    <property type="evidence" value="ECO:0007669"/>
    <property type="project" value="TreeGrafter"/>
</dbReference>
<dbReference type="GO" id="GO:0008017">
    <property type="term" value="F:microtubule binding"/>
    <property type="evidence" value="ECO:0007669"/>
    <property type="project" value="TreeGrafter"/>
</dbReference>
<dbReference type="GO" id="GO:0005876">
    <property type="term" value="C:spindle microtubule"/>
    <property type="evidence" value="ECO:0007669"/>
    <property type="project" value="TreeGrafter"/>
</dbReference>
<evidence type="ECO:0000313" key="5">
    <source>
        <dbReference type="Proteomes" id="UP001148018"/>
    </source>
</evidence>
<feature type="compositionally biased region" description="Low complexity" evidence="2">
    <location>
        <begin position="170"/>
        <end position="179"/>
    </location>
</feature>
<evidence type="ECO:0000313" key="4">
    <source>
        <dbReference type="EMBL" id="KAJ3608990.1"/>
    </source>
</evidence>
<dbReference type="GO" id="GO:0045180">
    <property type="term" value="C:basal cortex"/>
    <property type="evidence" value="ECO:0007669"/>
    <property type="project" value="TreeGrafter"/>
</dbReference>
<dbReference type="Proteomes" id="UP001148018">
    <property type="component" value="Unassembled WGS sequence"/>
</dbReference>
<feature type="region of interest" description="Disordered" evidence="2">
    <location>
        <begin position="418"/>
        <end position="467"/>
    </location>
</feature>
<feature type="region of interest" description="Disordered" evidence="2">
    <location>
        <begin position="479"/>
        <end position="539"/>
    </location>
</feature>
<dbReference type="SMART" id="SM01349">
    <property type="entry name" value="TOG"/>
    <property type="match status" value="3"/>
</dbReference>
<feature type="compositionally biased region" description="Low complexity" evidence="2">
    <location>
        <begin position="726"/>
        <end position="740"/>
    </location>
</feature>
<dbReference type="InterPro" id="IPR024395">
    <property type="entry name" value="CLASP_N_dom"/>
</dbReference>
<feature type="region of interest" description="Disordered" evidence="2">
    <location>
        <begin position="133"/>
        <end position="191"/>
    </location>
</feature>
<evidence type="ECO:0000256" key="1">
    <source>
        <dbReference type="SAM" id="Coils"/>
    </source>
</evidence>
<keyword evidence="1" id="KW-0175">Coiled coil</keyword>
<dbReference type="GO" id="GO:0005881">
    <property type="term" value="C:cytoplasmic microtubule"/>
    <property type="evidence" value="ECO:0007669"/>
    <property type="project" value="TreeGrafter"/>
</dbReference>
<feature type="compositionally biased region" description="Basic and acidic residues" evidence="2">
    <location>
        <begin position="1049"/>
        <end position="1063"/>
    </location>
</feature>
<dbReference type="InterPro" id="IPR011989">
    <property type="entry name" value="ARM-like"/>
</dbReference>
<feature type="region of interest" description="Disordered" evidence="2">
    <location>
        <begin position="980"/>
        <end position="1024"/>
    </location>
</feature>
<dbReference type="GO" id="GO:0000776">
    <property type="term" value="C:kinetochore"/>
    <property type="evidence" value="ECO:0007669"/>
    <property type="project" value="TreeGrafter"/>
</dbReference>
<dbReference type="OrthoDB" id="46159at2759"/>
<organism evidence="4 5">
    <name type="scientific">Muraenolepis orangiensis</name>
    <name type="common">Patagonian moray cod</name>
    <dbReference type="NCBI Taxonomy" id="630683"/>
    <lineage>
        <taxon>Eukaryota</taxon>
        <taxon>Metazoa</taxon>
        <taxon>Chordata</taxon>
        <taxon>Craniata</taxon>
        <taxon>Vertebrata</taxon>
        <taxon>Euteleostomi</taxon>
        <taxon>Actinopterygii</taxon>
        <taxon>Neopterygii</taxon>
        <taxon>Teleostei</taxon>
        <taxon>Neoteleostei</taxon>
        <taxon>Acanthomorphata</taxon>
        <taxon>Zeiogadaria</taxon>
        <taxon>Gadariae</taxon>
        <taxon>Gadiformes</taxon>
        <taxon>Muraenolepidoidei</taxon>
        <taxon>Muraenolepididae</taxon>
        <taxon>Muraenolepis</taxon>
    </lineage>
</organism>
<keyword evidence="5" id="KW-1185">Reference proteome</keyword>
<feature type="domain" description="TOG" evidence="3">
    <location>
        <begin position="205"/>
        <end position="421"/>
    </location>
</feature>
<reference evidence="4" key="1">
    <citation type="submission" date="2022-07" db="EMBL/GenBank/DDBJ databases">
        <title>Chromosome-level genome of Muraenolepis orangiensis.</title>
        <authorList>
            <person name="Kim J."/>
        </authorList>
    </citation>
    <scope>NUCLEOTIDE SEQUENCE</scope>
    <source>
        <strain evidence="4">KU_S4_2022</strain>
        <tissue evidence="4">Muscle</tissue>
    </source>
</reference>
<dbReference type="SUPFAM" id="SSF48371">
    <property type="entry name" value="ARM repeat"/>
    <property type="match status" value="2"/>
</dbReference>
<dbReference type="PANTHER" id="PTHR21567">
    <property type="entry name" value="CLASP"/>
    <property type="match status" value="1"/>
</dbReference>
<dbReference type="GO" id="GO:0040001">
    <property type="term" value="P:establishment of mitotic spindle localization"/>
    <property type="evidence" value="ECO:0007669"/>
    <property type="project" value="TreeGrafter"/>
</dbReference>
<comment type="caution">
    <text evidence="4">The sequence shown here is derived from an EMBL/GenBank/DDBJ whole genome shotgun (WGS) entry which is preliminary data.</text>
</comment>
<evidence type="ECO:0000259" key="3">
    <source>
        <dbReference type="SMART" id="SM01349"/>
    </source>
</evidence>
<protein>
    <recommendedName>
        <fullName evidence="3">TOG domain-containing protein</fullName>
    </recommendedName>
</protein>
<gene>
    <name evidence="4" type="ORF">NHX12_023518</name>
</gene>
<dbReference type="FunFam" id="1.25.10.10:FF:000001">
    <property type="entry name" value="CLIP-associating protein 1 isoform 2"/>
    <property type="match status" value="1"/>
</dbReference>
<sequence length="1360" mass="149202">VVLLGIDICGAFVDRMGDRFKGYLGTVVPALVDRLGDSKDQVRENSQELILRCMELTAPPMYVWEKLIPGFKHKNFRSREGVREASITALVDVYRYVGERVRGDLSKRGLPAGRLQTIFGRFDDALSSGNMALSPSHDRSFEDDDSVDGNRSSSAQAAFKVPKVPKKPAESAAARRPSATGSKLVSKEGGAGGIDEEDFIKAFTDVPPVQDNLNKIREICSDDKHDWDHRAAAMKKIRSLLVAGAADYDCFYQHLRLLDGAFKLSAKDLRSQVVREACLTVANLSMVLGNKFDHGAEAIVPILFNLIPNCAKIMAISGVFAIRFIIRSVAVRRRCFDFLDLLLQEWQTHSLERHTAVLVNSIKTGLRDADSEARVEARKAYWGLRNHFPSETDALYNSLEPSYQRTLQSCLHSSGSVASLPQSDRSSSSSQESLNRPLTSKWSAAPGRVPVGSKAGLSPASLQRSRSDVDVNAAAVAKHRSVGQARAAGRLTPGSYSSLGRLRTKQPLSTPSATPTSQVDSRGRTRTKMVSHGSPGRVLTSTALSTMSTGAQRVLAGAGGATGPGRRRSRIPRSQGCSRDSSPTRLSVAPSSISSIYNGASRGARGSRIPRPSMSQGCSREASRESSRDTSPVRSFTPLAERSYSRSTGALHAPDAFGAAGTTGLSMSQSSRLSSSVSAMRVLNPGSDVEEALADALLLGDMRSKKKPARRRYENYSMYSDDDANSDASSACSERSYSSRNGGAIPTYMRQTEDVAEVLNRCASANWSERKEGLLGLQALLKNQRTLSRVELKRLCEIFTRMFVFSMFLETLVDFILVHKEDLQDWLFVLLTQLLKKMGADLLGSVQAKVQRALDVTRESFPNDLQFTILMRFTVDQTQTPNLKVKVAILKYIETLTLQMEAPEFVNLSETRLAVSRIITWTTEPKSSEVRKAAQSVLISLFQLNTSEFTMLLGALPKTFQDGATKLLQNQLRNTGNAAQATMGSPLTRHTPRSPASWSSPLTSPTNTSHQNTPSPSAFDYDTENMNSEDIYSSLKGVTEAIQNFSVRSQEDMNEPIRRREGEEGGSGPEGRVADGVEGGRTVLDNKTSLLNTPLLSSSPWGGREPFSDAPYKHGLKEGRDSSLDQSELVAELLKELSNHNERVEERKAALRELLRLIRENTLQVWDEHFKTILLLLLETLGDREHLIRALALRVLREILGKQPWRFKNYAELTIMKALEAHKDPHKEVVRAAEETAAMLALSISPDQCVKVLCPIIQSAEYPINLAAIKMQTKVIERVPPEGLAALLPEIVPGLIQGYDNSESSVRKACVFCLVAIYAVIGEDLKPHLSQLSSSKLKLLNLYIKRAQSGSGSEPSAEGL</sequence>
<dbReference type="GO" id="GO:0090307">
    <property type="term" value="P:mitotic spindle assembly"/>
    <property type="evidence" value="ECO:0007669"/>
    <property type="project" value="TreeGrafter"/>
</dbReference>
<feature type="compositionally biased region" description="Polar residues" evidence="2">
    <location>
        <begin position="575"/>
        <end position="598"/>
    </location>
</feature>
<dbReference type="InterPro" id="IPR034085">
    <property type="entry name" value="TOG"/>
</dbReference>
<feature type="compositionally biased region" description="Low complexity" evidence="2">
    <location>
        <begin position="419"/>
        <end position="437"/>
    </location>
</feature>
<feature type="region of interest" description="Disordered" evidence="2">
    <location>
        <begin position="1045"/>
        <end position="1078"/>
    </location>
</feature>
<dbReference type="Pfam" id="PF12348">
    <property type="entry name" value="CLASP_N"/>
    <property type="match status" value="1"/>
</dbReference>
<feature type="region of interest" description="Disordered" evidence="2">
    <location>
        <begin position="555"/>
        <end position="647"/>
    </location>
</feature>
<feature type="non-terminal residue" evidence="4">
    <location>
        <position position="1360"/>
    </location>
</feature>
<feature type="domain" description="TOG" evidence="3">
    <location>
        <begin position="747"/>
        <end position="978"/>
    </location>
</feature>
<feature type="coiled-coil region" evidence="1">
    <location>
        <begin position="1130"/>
        <end position="1161"/>
    </location>
</feature>
<accession>A0A9Q0ENU3</accession>
<dbReference type="PANTHER" id="PTHR21567:SF30">
    <property type="entry name" value="CLIP-ASSOCIATING PROTEIN 2"/>
    <property type="match status" value="1"/>
</dbReference>
<dbReference type="EMBL" id="JANIIK010000039">
    <property type="protein sequence ID" value="KAJ3608990.1"/>
    <property type="molecule type" value="Genomic_DNA"/>
</dbReference>
<feature type="domain" description="TOG" evidence="3">
    <location>
        <begin position="1118"/>
        <end position="1357"/>
    </location>
</feature>
<feature type="region of interest" description="Disordered" evidence="2">
    <location>
        <begin position="721"/>
        <end position="745"/>
    </location>
</feature>
<dbReference type="GO" id="GO:0005815">
    <property type="term" value="C:microtubule organizing center"/>
    <property type="evidence" value="ECO:0007669"/>
    <property type="project" value="TreeGrafter"/>
</dbReference>
<dbReference type="Gene3D" id="1.25.10.10">
    <property type="entry name" value="Leucine-rich Repeat Variant"/>
    <property type="match status" value="4"/>
</dbReference>
<evidence type="ECO:0000256" key="2">
    <source>
        <dbReference type="SAM" id="MobiDB-lite"/>
    </source>
</evidence>
<proteinExistence type="predicted"/>
<dbReference type="InterPro" id="IPR016024">
    <property type="entry name" value="ARM-type_fold"/>
</dbReference>
<feature type="compositionally biased region" description="Polar residues" evidence="2">
    <location>
        <begin position="506"/>
        <end position="520"/>
    </location>
</feature>
<feature type="compositionally biased region" description="Polar residues" evidence="2">
    <location>
        <begin position="994"/>
        <end position="1016"/>
    </location>
</feature>
<name>A0A9Q0ENU3_9TELE</name>